<dbReference type="GO" id="GO:0008782">
    <property type="term" value="F:adenosylhomocysteine nucleosidase activity"/>
    <property type="evidence" value="ECO:0007669"/>
    <property type="project" value="TreeGrafter"/>
</dbReference>
<organism evidence="4 5">
    <name type="scientific">Sphingobacterium paludis</name>
    <dbReference type="NCBI Taxonomy" id="1476465"/>
    <lineage>
        <taxon>Bacteria</taxon>
        <taxon>Pseudomonadati</taxon>
        <taxon>Bacteroidota</taxon>
        <taxon>Sphingobacteriia</taxon>
        <taxon>Sphingobacteriales</taxon>
        <taxon>Sphingobacteriaceae</taxon>
        <taxon>Sphingobacterium</taxon>
    </lineage>
</organism>
<dbReference type="GO" id="GO:0009116">
    <property type="term" value="P:nucleoside metabolic process"/>
    <property type="evidence" value="ECO:0007669"/>
    <property type="project" value="InterPro"/>
</dbReference>
<reference evidence="4 5" key="1">
    <citation type="submission" date="2019-03" db="EMBL/GenBank/DDBJ databases">
        <title>Genomic Encyclopedia of Type Strains, Phase III (KMG-III): the genomes of soil and plant-associated and newly described type strains.</title>
        <authorList>
            <person name="Whitman W."/>
        </authorList>
    </citation>
    <scope>NUCLEOTIDE SEQUENCE [LARGE SCALE GENOMIC DNA]</scope>
    <source>
        <strain evidence="4 5">CGMCC 1.12801</strain>
    </source>
</reference>
<dbReference type="InterPro" id="IPR019963">
    <property type="entry name" value="FL_hydrolase_MqnB"/>
</dbReference>
<proteinExistence type="inferred from homology"/>
<dbReference type="SUPFAM" id="SSF53167">
    <property type="entry name" value="Purine and uridine phosphorylases"/>
    <property type="match status" value="1"/>
</dbReference>
<evidence type="ECO:0000256" key="1">
    <source>
        <dbReference type="HAMAP-Rule" id="MF_00991"/>
    </source>
</evidence>
<accession>A0A4R7D3D0</accession>
<evidence type="ECO:0000256" key="2">
    <source>
        <dbReference type="NCBIfam" id="TIGR03664"/>
    </source>
</evidence>
<dbReference type="PANTHER" id="PTHR46832">
    <property type="entry name" value="5'-METHYLTHIOADENOSINE/S-ADENOSYLHOMOCYSTEINE NUCLEOSIDASE"/>
    <property type="match status" value="1"/>
</dbReference>
<dbReference type="RefSeq" id="WP_166637803.1">
    <property type="nucleotide sequence ID" value="NZ_SNZV01000003.1"/>
</dbReference>
<dbReference type="GO" id="GO:0008930">
    <property type="term" value="F:methylthioadenosine nucleosidase activity"/>
    <property type="evidence" value="ECO:0007669"/>
    <property type="project" value="TreeGrafter"/>
</dbReference>
<comment type="pathway">
    <text evidence="1">Quinol/quinone metabolism; menaquinone biosynthesis.</text>
</comment>
<dbReference type="AlphaFoldDB" id="A0A4R7D3D0"/>
<dbReference type="GO" id="GO:0019284">
    <property type="term" value="P:L-methionine salvage from S-adenosylmethionine"/>
    <property type="evidence" value="ECO:0007669"/>
    <property type="project" value="TreeGrafter"/>
</dbReference>
<evidence type="ECO:0000313" key="4">
    <source>
        <dbReference type="EMBL" id="TDS14812.1"/>
    </source>
</evidence>
<feature type="domain" description="Nucleoside phosphorylase" evidence="3">
    <location>
        <begin position="19"/>
        <end position="198"/>
    </location>
</feature>
<dbReference type="Pfam" id="PF01048">
    <property type="entry name" value="PNP_UDP_1"/>
    <property type="match status" value="1"/>
</dbReference>
<dbReference type="UniPathway" id="UPA00079"/>
<comment type="caution">
    <text evidence="4">The sequence shown here is derived from an EMBL/GenBank/DDBJ whole genome shotgun (WGS) entry which is preliminary data.</text>
</comment>
<dbReference type="InterPro" id="IPR035994">
    <property type="entry name" value="Nucleoside_phosphorylase_sf"/>
</dbReference>
<evidence type="ECO:0000259" key="3">
    <source>
        <dbReference type="Pfam" id="PF01048"/>
    </source>
</evidence>
<dbReference type="EC" id="3.2.2.26" evidence="1 2"/>
<dbReference type="EMBL" id="SNZV01000003">
    <property type="protein sequence ID" value="TDS14812.1"/>
    <property type="molecule type" value="Genomic_DNA"/>
</dbReference>
<comment type="catalytic activity">
    <reaction evidence="1">
        <text>futalosine + H2O = dehypoxanthine futalosine + hypoxanthine</text>
        <dbReference type="Rhea" id="RHEA:25904"/>
        <dbReference type="ChEBI" id="CHEBI:15377"/>
        <dbReference type="ChEBI" id="CHEBI:17368"/>
        <dbReference type="ChEBI" id="CHEBI:58863"/>
        <dbReference type="ChEBI" id="CHEBI:58864"/>
        <dbReference type="EC" id="3.2.2.26"/>
    </reaction>
</comment>
<dbReference type="GO" id="GO:0009234">
    <property type="term" value="P:menaquinone biosynthetic process"/>
    <property type="evidence" value="ECO:0007669"/>
    <property type="project" value="UniProtKB-UniRule"/>
</dbReference>
<keyword evidence="1 4" id="KW-0378">Hydrolase</keyword>
<keyword evidence="1" id="KW-0474">Menaquinone biosynthesis</keyword>
<dbReference type="HAMAP" id="MF_00991">
    <property type="entry name" value="MqnB"/>
    <property type="match status" value="1"/>
</dbReference>
<dbReference type="Gene3D" id="3.40.50.1580">
    <property type="entry name" value="Nucleoside phosphorylase domain"/>
    <property type="match status" value="1"/>
</dbReference>
<protein>
    <recommendedName>
        <fullName evidence="1 2">Futalosine hydrolase</fullName>
        <shortName evidence="1">FL hydrolase</shortName>
        <ecNumber evidence="1 2">3.2.2.26</ecNumber>
    </recommendedName>
    <alternativeName>
        <fullName evidence="1">Futalosine nucleosidase</fullName>
    </alternativeName>
    <alternativeName>
        <fullName evidence="1">Menaquinone biosynthetic enzyme MqnB</fullName>
    </alternativeName>
</protein>
<dbReference type="PANTHER" id="PTHR46832:SF2">
    <property type="entry name" value="FUTALOSINE HYDROLASE"/>
    <property type="match status" value="1"/>
</dbReference>
<comment type="function">
    <text evidence="1">Catalyzes the hydrolysis of futalosine (FL) to dehypoxanthine futalosine (DHFL) and hypoxanthine, a step in the biosynthesis of menaquinone (MK, vitamin K2).</text>
</comment>
<keyword evidence="5" id="KW-1185">Reference proteome</keyword>
<sequence>MKLLVVAATQEEINPSIAYLEEKEIPYLITGVGMVSTTYALTKALQNRRPDLIIQVGIGGILNQNVALGSVYRIASDEIFEFGAEDRENFISIAKLGFGQHHFTEYMPELARPLPPVPQAHGITVNKVHGAEDSIAKLLSNYRGTIMESMEGAALFFVAEREQIPALQFRAVSNYLEPRNRDGWQIGLAVKNINTFLHELLICLL</sequence>
<dbReference type="GO" id="GO:0005829">
    <property type="term" value="C:cytosol"/>
    <property type="evidence" value="ECO:0007669"/>
    <property type="project" value="TreeGrafter"/>
</dbReference>
<name>A0A4R7D3D0_9SPHI</name>
<comment type="similarity">
    <text evidence="1">Belongs to the PNP/UDP phosphorylase family. Futalosine hydrolase subfamily.</text>
</comment>
<gene>
    <name evidence="1" type="primary">mqnB</name>
    <name evidence="4" type="ORF">B0I21_103312</name>
</gene>
<dbReference type="NCBIfam" id="TIGR03664">
    <property type="entry name" value="fut_nucase"/>
    <property type="match status" value="1"/>
</dbReference>
<evidence type="ECO:0000313" key="5">
    <source>
        <dbReference type="Proteomes" id="UP000294752"/>
    </source>
</evidence>
<dbReference type="Proteomes" id="UP000294752">
    <property type="component" value="Unassembled WGS sequence"/>
</dbReference>
<dbReference type="InterPro" id="IPR000845">
    <property type="entry name" value="Nucleoside_phosphorylase_d"/>
</dbReference>